<dbReference type="AlphaFoldDB" id="A0AA35ZAP1"/>
<name>A0AA35ZAP1_LACSI</name>
<feature type="region of interest" description="Disordered" evidence="1">
    <location>
        <begin position="305"/>
        <end position="365"/>
    </location>
</feature>
<dbReference type="Proteomes" id="UP001177003">
    <property type="component" value="Chromosome 5"/>
</dbReference>
<feature type="region of interest" description="Disordered" evidence="1">
    <location>
        <begin position="218"/>
        <end position="271"/>
    </location>
</feature>
<evidence type="ECO:0000256" key="2">
    <source>
        <dbReference type="SAM" id="Phobius"/>
    </source>
</evidence>
<feature type="compositionally biased region" description="Polar residues" evidence="1">
    <location>
        <begin position="224"/>
        <end position="244"/>
    </location>
</feature>
<evidence type="ECO:0000256" key="1">
    <source>
        <dbReference type="SAM" id="MobiDB-lite"/>
    </source>
</evidence>
<evidence type="ECO:0000313" key="3">
    <source>
        <dbReference type="EMBL" id="CAI9288337.1"/>
    </source>
</evidence>
<reference evidence="3" key="1">
    <citation type="submission" date="2023-04" db="EMBL/GenBank/DDBJ databases">
        <authorList>
            <person name="Vijverberg K."/>
            <person name="Xiong W."/>
            <person name="Schranz E."/>
        </authorList>
    </citation>
    <scope>NUCLEOTIDE SEQUENCE</scope>
</reference>
<dbReference type="EMBL" id="OX465081">
    <property type="protein sequence ID" value="CAI9288337.1"/>
    <property type="molecule type" value="Genomic_DNA"/>
</dbReference>
<feature type="compositionally biased region" description="Low complexity" evidence="1">
    <location>
        <begin position="245"/>
        <end position="266"/>
    </location>
</feature>
<feature type="compositionally biased region" description="Acidic residues" evidence="1">
    <location>
        <begin position="341"/>
        <end position="360"/>
    </location>
</feature>
<keyword evidence="2" id="KW-1133">Transmembrane helix</keyword>
<dbReference type="PANTHER" id="PTHR36760">
    <property type="entry name" value="ACIDIC LEUCINE-RICH NUCLEAR PHOSPHOPROTEIN 32 FAMILY B PROTEIN"/>
    <property type="match status" value="1"/>
</dbReference>
<accession>A0AA35ZAP1</accession>
<feature type="transmembrane region" description="Helical" evidence="2">
    <location>
        <begin position="49"/>
        <end position="70"/>
    </location>
</feature>
<keyword evidence="2" id="KW-0472">Membrane</keyword>
<gene>
    <name evidence="3" type="ORF">LSALG_LOCUS27645</name>
</gene>
<organism evidence="3 4">
    <name type="scientific">Lactuca saligna</name>
    <name type="common">Willowleaf lettuce</name>
    <dbReference type="NCBI Taxonomy" id="75948"/>
    <lineage>
        <taxon>Eukaryota</taxon>
        <taxon>Viridiplantae</taxon>
        <taxon>Streptophyta</taxon>
        <taxon>Embryophyta</taxon>
        <taxon>Tracheophyta</taxon>
        <taxon>Spermatophyta</taxon>
        <taxon>Magnoliopsida</taxon>
        <taxon>eudicotyledons</taxon>
        <taxon>Gunneridae</taxon>
        <taxon>Pentapetalae</taxon>
        <taxon>asterids</taxon>
        <taxon>campanulids</taxon>
        <taxon>Asterales</taxon>
        <taxon>Asteraceae</taxon>
        <taxon>Cichorioideae</taxon>
        <taxon>Cichorieae</taxon>
        <taxon>Lactucinae</taxon>
        <taxon>Lactuca</taxon>
    </lineage>
</organism>
<protein>
    <submittedName>
        <fullName evidence="3">Uncharacterized protein</fullName>
    </submittedName>
</protein>
<sequence length="426" mass="48118">MADGFSPPSYNPNFKLIPYIILHDLSLLCSFIISHPLYSSYFIYFAPYLIKLVSLVSPLFIVTVLLFLLLTTTTAFCPKLPELELGILQIAIEELRSNLDNVSGDVEECNFEDLEVYKILFDCALSITFCTEEVSIAENSVHGSVTNDVTTSDSALEKLCLEKNQVSRRNDDSEVVNLKEEKGLEKLFQELDRFEESKTVNQTSADFDKVVEELQKTEPAPVTKFSSGSDVKSLARNSSDNNIFSQYSGRSSSWRSNSSSTLSSHGSMRDEKEWRRTLACKLFEERHGSRGGGEGMDSLWEAYENDSSKDQKETMNSTMNNKKTMLMKNSNGGIKSSDSEKAEEEEEEEDDDEDDEDEPEMSNGPLCCLQALKLSTGKMNLGMRKPNLVKITRALKGFGWLHHVKKKHDSPNEVEEIQFEQPKYRS</sequence>
<feature type="transmembrane region" description="Helical" evidence="2">
    <location>
        <begin position="16"/>
        <end position="37"/>
    </location>
</feature>
<feature type="compositionally biased region" description="Polar residues" evidence="1">
    <location>
        <begin position="314"/>
        <end position="336"/>
    </location>
</feature>
<evidence type="ECO:0000313" key="4">
    <source>
        <dbReference type="Proteomes" id="UP001177003"/>
    </source>
</evidence>
<feature type="region of interest" description="Disordered" evidence="1">
    <location>
        <begin position="406"/>
        <end position="426"/>
    </location>
</feature>
<dbReference type="PANTHER" id="PTHR36760:SF4">
    <property type="match status" value="1"/>
</dbReference>
<keyword evidence="4" id="KW-1185">Reference proteome</keyword>
<keyword evidence="2" id="KW-0812">Transmembrane</keyword>
<proteinExistence type="predicted"/>